<dbReference type="PANTHER" id="PTHR23084">
    <property type="entry name" value="PHOSPHATIDYLINOSITOL-4-PHOSPHATE 5-KINASE RELATED"/>
    <property type="match status" value="1"/>
</dbReference>
<dbReference type="EMBL" id="GDID01003443">
    <property type="protein sequence ID" value="JAP93163.1"/>
    <property type="molecule type" value="Transcribed_RNA"/>
</dbReference>
<accession>A0A146K8M5</accession>
<protein>
    <submittedName>
        <fullName evidence="3">MORN repeat-containing protein</fullName>
    </submittedName>
</protein>
<organism evidence="3">
    <name type="scientific">Trepomonas sp. PC1</name>
    <dbReference type="NCBI Taxonomy" id="1076344"/>
    <lineage>
        <taxon>Eukaryota</taxon>
        <taxon>Metamonada</taxon>
        <taxon>Diplomonadida</taxon>
        <taxon>Hexamitidae</taxon>
        <taxon>Hexamitinae</taxon>
        <taxon>Trepomonas</taxon>
    </lineage>
</organism>
<keyword evidence="1" id="KW-0677">Repeat</keyword>
<dbReference type="Pfam" id="PF02493">
    <property type="entry name" value="MORN"/>
    <property type="match status" value="6"/>
</dbReference>
<feature type="compositionally biased region" description="Acidic residues" evidence="2">
    <location>
        <begin position="194"/>
        <end position="218"/>
    </location>
</feature>
<evidence type="ECO:0000256" key="1">
    <source>
        <dbReference type="ARBA" id="ARBA00022737"/>
    </source>
</evidence>
<proteinExistence type="predicted"/>
<dbReference type="InterPro" id="IPR003409">
    <property type="entry name" value="MORN"/>
</dbReference>
<dbReference type="SUPFAM" id="SSF82185">
    <property type="entry name" value="Histone H3 K4-specific methyltransferase SET7/9 N-terminal domain"/>
    <property type="match status" value="1"/>
</dbReference>
<feature type="compositionally biased region" description="Basic and acidic residues" evidence="2">
    <location>
        <begin position="256"/>
        <end position="268"/>
    </location>
</feature>
<feature type="compositionally biased region" description="Basic and acidic residues" evidence="2">
    <location>
        <begin position="219"/>
        <end position="243"/>
    </location>
</feature>
<sequence>MGDEVDEQEQPIINIGTYDGPRNEVGEREGRGRCVYANKDVYVGDFKAGVRDGLGTYRWAYLGMKYRGEYKSGQRNGKGMMWYTNGTVYEGSFVNGKRHGQGRMEYPNLDVYEGEWLNGLPHGQGKYYYFSCDAMATGLFQFSRIVSGELVLRDGSKWIGEFRLNQPYGKGQWIYDNWSQTGIFQEINPAPKEEGEDAEKAEEEKQEEEKQEPEDEDIEKSIQDEVKNDEELQEKQREEKEKEEAEEQKGEEDGEEPKQKVDQREKTLKALLPPKRTRKTLPYEITTKLEKMKTLKLRWVPDGLPIKVEVK</sequence>
<dbReference type="FunFam" id="2.20.110.10:FF:000002">
    <property type="entry name" value="Phosphatidylinositol 4-phosphate 5-kinase 8"/>
    <property type="match status" value="1"/>
</dbReference>
<evidence type="ECO:0000256" key="2">
    <source>
        <dbReference type="SAM" id="MobiDB-lite"/>
    </source>
</evidence>
<evidence type="ECO:0000313" key="3">
    <source>
        <dbReference type="EMBL" id="JAP93163.1"/>
    </source>
</evidence>
<reference evidence="3" key="1">
    <citation type="submission" date="2015-07" db="EMBL/GenBank/DDBJ databases">
        <title>Adaptation to a free-living lifestyle via gene acquisitions in the diplomonad Trepomonas sp. PC1.</title>
        <authorList>
            <person name="Xu F."/>
            <person name="Jerlstrom-Hultqvist J."/>
            <person name="Kolisko M."/>
            <person name="Simpson A.G.B."/>
            <person name="Roger A.J."/>
            <person name="Svard S.G."/>
            <person name="Andersson J.O."/>
        </authorList>
    </citation>
    <scope>NUCLEOTIDE SEQUENCE</scope>
    <source>
        <strain evidence="3">PC1</strain>
    </source>
</reference>
<feature type="region of interest" description="Disordered" evidence="2">
    <location>
        <begin position="1"/>
        <end position="24"/>
    </location>
</feature>
<dbReference type="Gene3D" id="2.20.110.10">
    <property type="entry name" value="Histone H3 K4-specific methyltransferase SET7/9 N-terminal domain"/>
    <property type="match status" value="2"/>
</dbReference>
<dbReference type="PANTHER" id="PTHR23084:SF263">
    <property type="entry name" value="MORN REPEAT-CONTAINING PROTEIN 1"/>
    <property type="match status" value="1"/>
</dbReference>
<dbReference type="SMART" id="SM00698">
    <property type="entry name" value="MORN"/>
    <property type="match status" value="5"/>
</dbReference>
<feature type="compositionally biased region" description="Acidic residues" evidence="2">
    <location>
        <begin position="244"/>
        <end position="255"/>
    </location>
</feature>
<dbReference type="AlphaFoldDB" id="A0A146K8M5"/>
<gene>
    <name evidence="3" type="ORF">TPC1_14656</name>
</gene>
<feature type="region of interest" description="Disordered" evidence="2">
    <location>
        <begin position="189"/>
        <end position="275"/>
    </location>
</feature>
<name>A0A146K8M5_9EUKA</name>